<dbReference type="RefSeq" id="XP_067917906.1">
    <property type="nucleotide sequence ID" value="XM_068070117.1"/>
</dbReference>
<proteinExistence type="predicted"/>
<dbReference type="EMBL" id="MIGC01006520">
    <property type="protein sequence ID" value="PHJ16176.1"/>
    <property type="molecule type" value="Genomic_DNA"/>
</dbReference>
<dbReference type="AlphaFoldDB" id="A0A2C6KIK0"/>
<dbReference type="Gene3D" id="1.20.58.2050">
    <property type="match status" value="1"/>
</dbReference>
<gene>
    <name evidence="2" type="ORF">CSUI_010010</name>
</gene>
<dbReference type="Proteomes" id="UP000221165">
    <property type="component" value="Unassembled WGS sequence"/>
</dbReference>
<comment type="caution">
    <text evidence="2">The sequence shown here is derived from an EMBL/GenBank/DDBJ whole genome shotgun (WGS) entry which is preliminary data.</text>
</comment>
<name>A0A2C6KIK0_9APIC</name>
<keyword evidence="3" id="KW-1185">Reference proteome</keyword>
<dbReference type="PANTHER" id="PTHR22768:SF0">
    <property type="entry name" value="DNA REPLICATION COMPLEX GINS PROTEIN PSF3"/>
    <property type="match status" value="1"/>
</dbReference>
<dbReference type="GeneID" id="94433328"/>
<evidence type="ECO:0000313" key="2">
    <source>
        <dbReference type="EMBL" id="PHJ16176.1"/>
    </source>
</evidence>
<dbReference type="PANTHER" id="PTHR22768">
    <property type="entry name" value="DNA REPLICATION COMPLEX GINS PROTEIN PSF3"/>
    <property type="match status" value="1"/>
</dbReference>
<reference evidence="2 3" key="1">
    <citation type="journal article" date="2017" name="Int. J. Parasitol.">
        <title>The genome of the protozoan parasite Cystoisospora suis and a reverse vaccinology approach to identify vaccine candidates.</title>
        <authorList>
            <person name="Palmieri N."/>
            <person name="Shrestha A."/>
            <person name="Ruttkowski B."/>
            <person name="Beck T."/>
            <person name="Vogl C."/>
            <person name="Tomley F."/>
            <person name="Blake D.P."/>
            <person name="Joachim A."/>
        </authorList>
    </citation>
    <scope>NUCLEOTIDE SEQUENCE [LARGE SCALE GENOMIC DNA]</scope>
    <source>
        <strain evidence="2 3">Wien I</strain>
    </source>
</reference>
<dbReference type="InterPro" id="IPR038437">
    <property type="entry name" value="GINS_Psf3_sf"/>
</dbReference>
<sequence length="362" mass="39593">MLGVPLDAMSFFDPFLRDGDSPTRDAASGPAALTMRSPNELSSSSASSSGLKEKEAANSGDSLDESLSDQFDLKAFHLHRRDRGSFGTAPRTEEDHTASDHENTESLGPGDSGSVSAAQFGARYPRQEGVSRGERMHAPRLEEDDGGILASTASSSGKNETQHSGEGEVGPCPNTGVAGPSREALEQEARREPFRFIDFEVVPCSPVEDLPRLAFLCPSAEAEVQNKMRPDLLRPSDSLQLPLYQAELLLNHGKAKVKFPSFYEPGIIGSLTIDPLAVNLASHSLFYFELGLYLCKMLPAYEWPVQHLQEILRNAWHRRRIHIITNYIALKKDFVDGLTFSENCTLNELREGETGPCGPFGS</sequence>
<feature type="compositionally biased region" description="Basic and acidic residues" evidence="1">
    <location>
        <begin position="91"/>
        <end position="104"/>
    </location>
</feature>
<dbReference type="CDD" id="cd11713">
    <property type="entry name" value="GINS_A_psf3"/>
    <property type="match status" value="1"/>
</dbReference>
<evidence type="ECO:0000256" key="1">
    <source>
        <dbReference type="SAM" id="MobiDB-lite"/>
    </source>
</evidence>
<dbReference type="OrthoDB" id="10251744at2759"/>
<dbReference type="GO" id="GO:0000811">
    <property type="term" value="C:GINS complex"/>
    <property type="evidence" value="ECO:0007669"/>
    <property type="project" value="TreeGrafter"/>
</dbReference>
<dbReference type="VEuPathDB" id="ToxoDB:CSUI_010010"/>
<feature type="region of interest" description="Disordered" evidence="1">
    <location>
        <begin position="13"/>
        <end position="65"/>
    </location>
</feature>
<dbReference type="InterPro" id="IPR036224">
    <property type="entry name" value="GINS_bundle-like_dom_sf"/>
</dbReference>
<dbReference type="InterPro" id="IPR010492">
    <property type="entry name" value="GINS_Psf3"/>
</dbReference>
<evidence type="ECO:0000313" key="3">
    <source>
        <dbReference type="Proteomes" id="UP000221165"/>
    </source>
</evidence>
<dbReference type="SUPFAM" id="SSF158573">
    <property type="entry name" value="GINS helical bundle-like"/>
    <property type="match status" value="1"/>
</dbReference>
<dbReference type="GO" id="GO:1902975">
    <property type="term" value="P:mitotic DNA replication initiation"/>
    <property type="evidence" value="ECO:0007669"/>
    <property type="project" value="TreeGrafter"/>
</dbReference>
<accession>A0A2C6KIK0</accession>
<organism evidence="2 3">
    <name type="scientific">Cystoisospora suis</name>
    <dbReference type="NCBI Taxonomy" id="483139"/>
    <lineage>
        <taxon>Eukaryota</taxon>
        <taxon>Sar</taxon>
        <taxon>Alveolata</taxon>
        <taxon>Apicomplexa</taxon>
        <taxon>Conoidasida</taxon>
        <taxon>Coccidia</taxon>
        <taxon>Eucoccidiorida</taxon>
        <taxon>Eimeriorina</taxon>
        <taxon>Sarcocystidae</taxon>
        <taxon>Cystoisospora</taxon>
    </lineage>
</organism>
<protein>
    <submittedName>
        <fullName evidence="2">Gins complex subunit psf3</fullName>
    </submittedName>
</protein>
<feature type="compositionally biased region" description="Basic and acidic residues" evidence="1">
    <location>
        <begin position="125"/>
        <end position="141"/>
    </location>
</feature>
<feature type="region of interest" description="Disordered" evidence="1">
    <location>
        <begin position="79"/>
        <end position="187"/>
    </location>
</feature>